<dbReference type="Proteomes" id="UP000325333">
    <property type="component" value="Unassembled WGS sequence"/>
</dbReference>
<reference evidence="1 2" key="1">
    <citation type="submission" date="2019-07" db="EMBL/GenBank/DDBJ databases">
        <title>Genome sequencing of the stress-tolerant strain Azospirillum brasilense Az19.</title>
        <authorList>
            <person name="Maroniche G.A."/>
            <person name="Garcia J.E."/>
            <person name="Pagnussat L."/>
            <person name="Amenta M."/>
            <person name="Creus C.M."/>
        </authorList>
    </citation>
    <scope>NUCLEOTIDE SEQUENCE [LARGE SCALE GENOMIC DNA]</scope>
    <source>
        <strain evidence="1 2">Az19</strain>
    </source>
</reference>
<proteinExistence type="predicted"/>
<protein>
    <submittedName>
        <fullName evidence="1">Uncharacterized protein</fullName>
    </submittedName>
</protein>
<sequence>MQHLCASYHRALVTVGGCCYFEVMTLQPPTECGGLAR</sequence>
<organism evidence="1 2">
    <name type="scientific">Azospirillum argentinense</name>
    <dbReference type="NCBI Taxonomy" id="2970906"/>
    <lineage>
        <taxon>Bacteria</taxon>
        <taxon>Pseudomonadati</taxon>
        <taxon>Pseudomonadota</taxon>
        <taxon>Alphaproteobacteria</taxon>
        <taxon>Rhodospirillales</taxon>
        <taxon>Azospirillaceae</taxon>
        <taxon>Azospirillum</taxon>
    </lineage>
</organism>
<gene>
    <name evidence="1" type="ORF">FH063_003994</name>
</gene>
<evidence type="ECO:0000313" key="2">
    <source>
        <dbReference type="Proteomes" id="UP000325333"/>
    </source>
</evidence>
<dbReference type="EMBL" id="VEWN01000021">
    <property type="protein sequence ID" value="KAA1052687.1"/>
    <property type="molecule type" value="Genomic_DNA"/>
</dbReference>
<comment type="caution">
    <text evidence="1">The sequence shown here is derived from an EMBL/GenBank/DDBJ whole genome shotgun (WGS) entry which is preliminary data.</text>
</comment>
<dbReference type="AlphaFoldDB" id="A0A5B0KJ61"/>
<name>A0A5B0KJ61_9PROT</name>
<evidence type="ECO:0000313" key="1">
    <source>
        <dbReference type="EMBL" id="KAA1052687.1"/>
    </source>
</evidence>
<accession>A0A5B0KJ61</accession>